<dbReference type="Proteomes" id="UP001465668">
    <property type="component" value="Unassembled WGS sequence"/>
</dbReference>
<feature type="compositionally biased region" description="Polar residues" evidence="1">
    <location>
        <begin position="49"/>
        <end position="73"/>
    </location>
</feature>
<accession>A0ABR2XHN9</accession>
<feature type="region of interest" description="Disordered" evidence="1">
    <location>
        <begin position="137"/>
        <end position="524"/>
    </location>
</feature>
<feature type="compositionally biased region" description="Low complexity" evidence="1">
    <location>
        <begin position="232"/>
        <end position="249"/>
    </location>
</feature>
<proteinExistence type="predicted"/>
<feature type="region of interest" description="Disordered" evidence="1">
    <location>
        <begin position="538"/>
        <end position="569"/>
    </location>
</feature>
<name>A0ABR2XHN9_9PEZI</name>
<feature type="region of interest" description="Disordered" evidence="1">
    <location>
        <begin position="49"/>
        <end position="78"/>
    </location>
</feature>
<evidence type="ECO:0000313" key="3">
    <source>
        <dbReference type="Proteomes" id="UP001465668"/>
    </source>
</evidence>
<dbReference type="EMBL" id="JARVKM010000052">
    <property type="protein sequence ID" value="KAK9773333.1"/>
    <property type="molecule type" value="Genomic_DNA"/>
</dbReference>
<feature type="compositionally biased region" description="Polar residues" evidence="1">
    <location>
        <begin position="1"/>
        <end position="33"/>
    </location>
</feature>
<evidence type="ECO:0000256" key="1">
    <source>
        <dbReference type="SAM" id="MobiDB-lite"/>
    </source>
</evidence>
<feature type="compositionally biased region" description="Polar residues" evidence="1">
    <location>
        <begin position="539"/>
        <end position="558"/>
    </location>
</feature>
<feature type="compositionally biased region" description="Low complexity" evidence="1">
    <location>
        <begin position="465"/>
        <end position="474"/>
    </location>
</feature>
<gene>
    <name evidence="2" type="ORF">SCAR479_10062</name>
</gene>
<feature type="compositionally biased region" description="Polar residues" evidence="1">
    <location>
        <begin position="250"/>
        <end position="262"/>
    </location>
</feature>
<protein>
    <submittedName>
        <fullName evidence="2">Uncharacterized protein</fullName>
    </submittedName>
</protein>
<feature type="compositionally biased region" description="Basic and acidic residues" evidence="1">
    <location>
        <begin position="445"/>
        <end position="464"/>
    </location>
</feature>
<feature type="compositionally biased region" description="Basic and acidic residues" evidence="1">
    <location>
        <begin position="399"/>
        <end position="409"/>
    </location>
</feature>
<keyword evidence="3" id="KW-1185">Reference proteome</keyword>
<comment type="caution">
    <text evidence="2">The sequence shown here is derived from an EMBL/GenBank/DDBJ whole genome shotgun (WGS) entry which is preliminary data.</text>
</comment>
<feature type="compositionally biased region" description="Basic and acidic residues" evidence="1">
    <location>
        <begin position="357"/>
        <end position="385"/>
    </location>
</feature>
<feature type="region of interest" description="Disordered" evidence="1">
    <location>
        <begin position="1"/>
        <end position="35"/>
    </location>
</feature>
<feature type="region of interest" description="Disordered" evidence="1">
    <location>
        <begin position="90"/>
        <end position="121"/>
    </location>
</feature>
<organism evidence="2 3">
    <name type="scientific">Seiridium cardinale</name>
    <dbReference type="NCBI Taxonomy" id="138064"/>
    <lineage>
        <taxon>Eukaryota</taxon>
        <taxon>Fungi</taxon>
        <taxon>Dikarya</taxon>
        <taxon>Ascomycota</taxon>
        <taxon>Pezizomycotina</taxon>
        <taxon>Sordariomycetes</taxon>
        <taxon>Xylariomycetidae</taxon>
        <taxon>Amphisphaeriales</taxon>
        <taxon>Sporocadaceae</taxon>
        <taxon>Seiridium</taxon>
    </lineage>
</organism>
<feature type="compositionally biased region" description="Acidic residues" evidence="1">
    <location>
        <begin position="161"/>
        <end position="183"/>
    </location>
</feature>
<feature type="compositionally biased region" description="Polar residues" evidence="1">
    <location>
        <begin position="211"/>
        <end position="220"/>
    </location>
</feature>
<sequence length="792" mass="86513">MSSPSRQLGLNGDNWTRSQPARPSNSSQRTSIPDSFPRIFKFDLISSEAGSSNDSVTDHSPQPVQISHSSQRTPMPESFPRIFKFDLTSSNAGTSEHSMAGHSSMANASDKASPIPVNEGDHQSDYLEMRQIRTSEFPSSPPLFARPGSGLADALPTLGDMDLDLVGEVYEEQDEPQESDELETDQRSDDFNDDDDDDGTFQPESEPDFSSVATKTNTQGKGHKEAPAPTQSEVAKPKAVVKAGASKSSTQKNKAPTKTMQVNHKAPSPDQDANDDRDSSPAILPDRGSEGRIAAESPHNAIVPATQYEQSRPLKASKRRVAKPSFFASESKAAEVIPSSKGKTANPSSDRPLLHRKVADMNRSKDRALHPEDTIDLDKTSELPKRTKTGRQTRASAKSHAERKSKTHGESFVNKPTEADVQPQSKLADPYDLILVEDEAQDQEPVARGKRGIDAVTKASDEMTRTAPTQAASRAAKRAKRLEEPAELIQATGPNSKKKRAPVAVTSRSTRIAKSHPTRSTQKEVDVVHFDRCVGPIVTQGSAGQQQADPKISKGNSSPDHDLPGHNGNFRVEVDEHDDTSYHMDISDANMSDVLNGMASPMEYIARPAQAKLLTISASQNSNTHPKSNIFARELLQQDALLGTSPGKIRDPEDQVVLERGKQDRWQAAVDAASNGLADIMHGITDSLLRHLYSKAEVMDKIVDEYKLNGRKIATKFLEREAKEVEKMAAATHEDCHNLSATFGAASQTTRDLRDSFKANQRDLREIASSSRQRLQSIKDAIEVAKAQIELI</sequence>
<evidence type="ECO:0000313" key="2">
    <source>
        <dbReference type="EMBL" id="KAK9773333.1"/>
    </source>
</evidence>
<reference evidence="2 3" key="1">
    <citation type="submission" date="2024-02" db="EMBL/GenBank/DDBJ databases">
        <title>First draft genome assembly of two strains of Seiridium cardinale.</title>
        <authorList>
            <person name="Emiliani G."/>
            <person name="Scali E."/>
        </authorList>
    </citation>
    <scope>NUCLEOTIDE SEQUENCE [LARGE SCALE GENOMIC DNA]</scope>
    <source>
        <strain evidence="2 3">BM-138-000479</strain>
    </source>
</reference>